<gene>
    <name evidence="2" type="ORF">CVV68_01020</name>
</gene>
<proteinExistence type="predicted"/>
<evidence type="ECO:0000313" key="2">
    <source>
        <dbReference type="EMBL" id="PYI69721.1"/>
    </source>
</evidence>
<comment type="caution">
    <text evidence="2">The sequence shown here is derived from an EMBL/GenBank/DDBJ whole genome shotgun (WGS) entry which is preliminary data.</text>
</comment>
<reference evidence="2 3" key="1">
    <citation type="submission" date="2018-05" db="EMBL/GenBank/DDBJ databases">
        <title>Genetic diversity of glacier-inhabiting Cryobacterium bacteria in China and description of Cryobacterium mengkeensis sp. nov. and Arthrobacter glacialis sp. nov.</title>
        <authorList>
            <person name="Liu Q."/>
            <person name="Xin Y.-H."/>
        </authorList>
    </citation>
    <scope>NUCLEOTIDE SEQUENCE [LARGE SCALE GENOMIC DNA]</scope>
    <source>
        <strain evidence="2 3">LI2</strain>
    </source>
</reference>
<dbReference type="EMBL" id="QJVD01000001">
    <property type="protein sequence ID" value="PYI69721.1"/>
    <property type="molecule type" value="Genomic_DNA"/>
</dbReference>
<feature type="transmembrane region" description="Helical" evidence="1">
    <location>
        <begin position="140"/>
        <end position="158"/>
    </location>
</feature>
<evidence type="ECO:0000256" key="1">
    <source>
        <dbReference type="SAM" id="Phobius"/>
    </source>
</evidence>
<keyword evidence="1" id="KW-1133">Transmembrane helix</keyword>
<organism evidence="2 3">
    <name type="scientific">Arthrobacter livingstonensis</name>
    <dbReference type="NCBI Taxonomy" id="670078"/>
    <lineage>
        <taxon>Bacteria</taxon>
        <taxon>Bacillati</taxon>
        <taxon>Actinomycetota</taxon>
        <taxon>Actinomycetes</taxon>
        <taxon>Micrococcales</taxon>
        <taxon>Micrococcaceae</taxon>
        <taxon>Arthrobacter</taxon>
    </lineage>
</organism>
<feature type="transmembrane region" description="Helical" evidence="1">
    <location>
        <begin position="114"/>
        <end position="134"/>
    </location>
</feature>
<accession>A0A2V5LDC9</accession>
<name>A0A2V5LDC9_9MICC</name>
<sequence>MQTRHVGNNWVPLLCLSVLFLFTGAVSMMAQGGNGASPGAFVLSTLLAGGIVALWLWRNPSWWLAPPKHYLYLAGGTLAGVLLLAMIPFLHGCGPWLVLGGALATYGYFERLRLLVTTGGGVALAGFLAMVIHADVWGGALHLLAAAGLAFTANRLYVLRNGRRREVQDSDPAFIGSFEEFDAEEPPNFWERR</sequence>
<dbReference type="OrthoDB" id="4941253at2"/>
<protein>
    <submittedName>
        <fullName evidence="2">Uncharacterized protein</fullName>
    </submittedName>
</protein>
<feature type="transmembrane region" description="Helical" evidence="1">
    <location>
        <begin position="40"/>
        <end position="57"/>
    </location>
</feature>
<evidence type="ECO:0000313" key="3">
    <source>
        <dbReference type="Proteomes" id="UP000247832"/>
    </source>
</evidence>
<keyword evidence="1" id="KW-0812">Transmembrane</keyword>
<dbReference type="Proteomes" id="UP000247832">
    <property type="component" value="Unassembled WGS sequence"/>
</dbReference>
<keyword evidence="1" id="KW-0472">Membrane</keyword>
<dbReference type="RefSeq" id="WP_110499145.1">
    <property type="nucleotide sequence ID" value="NZ_QJVD01000001.1"/>
</dbReference>
<dbReference type="AlphaFoldDB" id="A0A2V5LDC9"/>
<keyword evidence="3" id="KW-1185">Reference proteome</keyword>